<dbReference type="STRING" id="1089305.SAMN05444148_2637"/>
<dbReference type="EMBL" id="FQWS01000002">
    <property type="protein sequence ID" value="SHH67620.1"/>
    <property type="molecule type" value="Genomic_DNA"/>
</dbReference>
<evidence type="ECO:0008006" key="5">
    <source>
        <dbReference type="Google" id="ProtNLM"/>
    </source>
</evidence>
<sequence>MKLKTITFALLTLLSISLFNCREQTTAEKAGEALEEGVEEVTDEIDDATK</sequence>
<evidence type="ECO:0000256" key="2">
    <source>
        <dbReference type="SAM" id="SignalP"/>
    </source>
</evidence>
<evidence type="ECO:0000256" key="1">
    <source>
        <dbReference type="SAM" id="MobiDB-lite"/>
    </source>
</evidence>
<accession>A0A1M5UXG0</accession>
<organism evidence="3 4">
    <name type="scientific">Winogradskyella jejuensis</name>
    <dbReference type="NCBI Taxonomy" id="1089305"/>
    <lineage>
        <taxon>Bacteria</taxon>
        <taxon>Pseudomonadati</taxon>
        <taxon>Bacteroidota</taxon>
        <taxon>Flavobacteriia</taxon>
        <taxon>Flavobacteriales</taxon>
        <taxon>Flavobacteriaceae</taxon>
        <taxon>Winogradskyella</taxon>
    </lineage>
</organism>
<feature type="chain" id="PRO_5013313912" description="Entericidin EcnA/B family protein" evidence="2">
    <location>
        <begin position="21"/>
        <end position="50"/>
    </location>
</feature>
<reference evidence="4" key="1">
    <citation type="submission" date="2016-11" db="EMBL/GenBank/DDBJ databases">
        <authorList>
            <person name="Varghese N."/>
            <person name="Submissions S."/>
        </authorList>
    </citation>
    <scope>NUCLEOTIDE SEQUENCE [LARGE SCALE GENOMIC DNA]</scope>
    <source>
        <strain evidence="4">DSM 25330</strain>
    </source>
</reference>
<feature type="region of interest" description="Disordered" evidence="1">
    <location>
        <begin position="30"/>
        <end position="50"/>
    </location>
</feature>
<keyword evidence="4" id="KW-1185">Reference proteome</keyword>
<dbReference type="Proteomes" id="UP000184522">
    <property type="component" value="Unassembled WGS sequence"/>
</dbReference>
<proteinExistence type="predicted"/>
<dbReference type="AlphaFoldDB" id="A0A1M5UXG0"/>
<evidence type="ECO:0000313" key="4">
    <source>
        <dbReference type="Proteomes" id="UP000184522"/>
    </source>
</evidence>
<protein>
    <recommendedName>
        <fullName evidence="5">Entericidin EcnA/B family protein</fullName>
    </recommendedName>
</protein>
<evidence type="ECO:0000313" key="3">
    <source>
        <dbReference type="EMBL" id="SHH67620.1"/>
    </source>
</evidence>
<keyword evidence="2" id="KW-0732">Signal</keyword>
<dbReference type="RefSeq" id="WP_200777210.1">
    <property type="nucleotide sequence ID" value="NZ_FQWS01000002.1"/>
</dbReference>
<name>A0A1M5UXG0_9FLAO</name>
<gene>
    <name evidence="3" type="ORF">SAMN05444148_2637</name>
</gene>
<feature type="signal peptide" evidence="2">
    <location>
        <begin position="1"/>
        <end position="20"/>
    </location>
</feature>
<feature type="compositionally biased region" description="Acidic residues" evidence="1">
    <location>
        <begin position="33"/>
        <end position="50"/>
    </location>
</feature>